<feature type="active site" description="Proton donor" evidence="3">
    <location>
        <position position="133"/>
    </location>
</feature>
<dbReference type="EMBL" id="AP009493">
    <property type="protein sequence ID" value="BAG17458.1"/>
    <property type="molecule type" value="Genomic_DNA"/>
</dbReference>
<evidence type="ECO:0000256" key="4">
    <source>
        <dbReference type="PIRSR" id="PIRSR600888-3"/>
    </source>
</evidence>
<dbReference type="Proteomes" id="UP000001685">
    <property type="component" value="Chromosome"/>
</dbReference>
<dbReference type="KEGG" id="sgr:SGR_629"/>
<dbReference type="HOGENOM" id="CLU_090940_0_0_11"/>
<reference evidence="6" key="1">
    <citation type="journal article" date="2008" name="J. Bacteriol.">
        <title>Genome sequence of the streptomycin-producing microorganism Streptomyces griseus IFO 13350.</title>
        <authorList>
            <person name="Ohnishi Y."/>
            <person name="Ishikawa J."/>
            <person name="Hara H."/>
            <person name="Suzuki H."/>
            <person name="Ikenoya M."/>
            <person name="Ikeda H."/>
            <person name="Yamashita A."/>
            <person name="Hattori M."/>
            <person name="Horinouchi S."/>
        </authorList>
    </citation>
    <scope>NUCLEOTIDE SEQUENCE [LARGE SCALE GENOMIC DNA]</scope>
    <source>
        <strain evidence="6">JCM 4626 / NBRC 13350</strain>
    </source>
</reference>
<dbReference type="GO" id="GO:0000271">
    <property type="term" value="P:polysaccharide biosynthetic process"/>
    <property type="evidence" value="ECO:0007669"/>
    <property type="project" value="TreeGrafter"/>
</dbReference>
<gene>
    <name evidence="5" type="ordered locus">SGR_629</name>
</gene>
<dbReference type="RefSeq" id="WP_012377938.1">
    <property type="nucleotide sequence ID" value="NC_010572.1"/>
</dbReference>
<evidence type="ECO:0000256" key="2">
    <source>
        <dbReference type="ARBA" id="ARBA00023235"/>
    </source>
</evidence>
<dbReference type="eggNOG" id="COG1898">
    <property type="taxonomic scope" value="Bacteria"/>
</dbReference>
<feature type="active site" description="Proton acceptor" evidence="3">
    <location>
        <position position="63"/>
    </location>
</feature>
<comment type="similarity">
    <text evidence="1">Belongs to the dTDP-4-dehydrorhamnose 3,5-epimerase family.</text>
</comment>
<feature type="site" description="Participates in a stacking interaction with the thymidine ring of dTDP-4-oxo-6-deoxyglucose" evidence="4">
    <location>
        <position position="139"/>
    </location>
</feature>
<evidence type="ECO:0000313" key="6">
    <source>
        <dbReference type="Proteomes" id="UP000001685"/>
    </source>
</evidence>
<dbReference type="GO" id="GO:0008830">
    <property type="term" value="F:dTDP-4-dehydrorhamnose 3,5-epimerase activity"/>
    <property type="evidence" value="ECO:0007669"/>
    <property type="project" value="InterPro"/>
</dbReference>
<dbReference type="Gene3D" id="2.60.120.10">
    <property type="entry name" value="Jelly Rolls"/>
    <property type="match status" value="1"/>
</dbReference>
<dbReference type="CDD" id="cd00438">
    <property type="entry name" value="cupin_RmlC"/>
    <property type="match status" value="1"/>
</dbReference>
<evidence type="ECO:0000313" key="5">
    <source>
        <dbReference type="EMBL" id="BAG17458.1"/>
    </source>
</evidence>
<protein>
    <submittedName>
        <fullName evidence="5">Epimerase</fullName>
    </submittedName>
</protein>
<dbReference type="GO" id="GO:0005829">
    <property type="term" value="C:cytosol"/>
    <property type="evidence" value="ECO:0007669"/>
    <property type="project" value="TreeGrafter"/>
</dbReference>
<sequence>MDARKMTIEGAVEFTPAVFPDDRGDFLSSYQESDFRTATGTSLFPVAQASFSRSRSGVMRGVHYTATPPGCEKYVTCPRGSALDVVVDLRVGSPTFGTWDSVVLDQETHRAVYLPQGVGHLFLALEDDTVMSYLLSREYVPGNERAISPFDPRLALPVPGPSDVMISRRDREAPLLAEALRAGLLPGTNARAASRGAAGPTKRG</sequence>
<dbReference type="PANTHER" id="PTHR21047:SF2">
    <property type="entry name" value="THYMIDINE DIPHOSPHO-4-KETO-RHAMNOSE 3,5-EPIMERASE"/>
    <property type="match status" value="1"/>
</dbReference>
<name>B1VRP0_STRGG</name>
<proteinExistence type="inferred from homology"/>
<evidence type="ECO:0000256" key="3">
    <source>
        <dbReference type="PIRSR" id="PIRSR600888-1"/>
    </source>
</evidence>
<organism evidence="5 6">
    <name type="scientific">Streptomyces griseus subsp. griseus (strain JCM 4626 / CBS 651.72 / NBRC 13350 / KCC S-0626 / ISP 5235)</name>
    <dbReference type="NCBI Taxonomy" id="455632"/>
    <lineage>
        <taxon>Bacteria</taxon>
        <taxon>Bacillati</taxon>
        <taxon>Actinomycetota</taxon>
        <taxon>Actinomycetes</taxon>
        <taxon>Kitasatosporales</taxon>
        <taxon>Streptomycetaceae</taxon>
        <taxon>Streptomyces</taxon>
    </lineage>
</organism>
<dbReference type="InterPro" id="IPR014710">
    <property type="entry name" value="RmlC-like_jellyroll"/>
</dbReference>
<dbReference type="PATRIC" id="fig|455632.4.peg.614"/>
<accession>B1VRP0</accession>
<dbReference type="InterPro" id="IPR011051">
    <property type="entry name" value="RmlC_Cupin_sf"/>
</dbReference>
<dbReference type="GO" id="GO:0019305">
    <property type="term" value="P:dTDP-rhamnose biosynthetic process"/>
    <property type="evidence" value="ECO:0007669"/>
    <property type="project" value="TreeGrafter"/>
</dbReference>
<keyword evidence="2" id="KW-0413">Isomerase</keyword>
<dbReference type="AlphaFoldDB" id="B1VRP0"/>
<dbReference type="PANTHER" id="PTHR21047">
    <property type="entry name" value="DTDP-6-DEOXY-D-GLUCOSE-3,5 EPIMERASE"/>
    <property type="match status" value="1"/>
</dbReference>
<dbReference type="SUPFAM" id="SSF51182">
    <property type="entry name" value="RmlC-like cupins"/>
    <property type="match status" value="1"/>
</dbReference>
<dbReference type="InterPro" id="IPR000888">
    <property type="entry name" value="RmlC-like"/>
</dbReference>
<evidence type="ECO:0000256" key="1">
    <source>
        <dbReference type="ARBA" id="ARBA00010154"/>
    </source>
</evidence>
<dbReference type="Pfam" id="PF00908">
    <property type="entry name" value="dTDP_sugar_isom"/>
    <property type="match status" value="1"/>
</dbReference>